<proteinExistence type="predicted"/>
<keyword evidence="6" id="KW-1185">Reference proteome</keyword>
<dbReference type="HOGENOM" id="CLU_010686_18_17_0"/>
<feature type="domain" description="Resolvase/invertase-type recombinase catalytic" evidence="3">
    <location>
        <begin position="8"/>
        <end position="157"/>
    </location>
</feature>
<reference evidence="5 6" key="1">
    <citation type="journal article" date="2009" name="Appl. Environ. Microbiol.">
        <title>Genomic analysis of 'Elusimicrobium minutum,' the first cultivated representative of the phylum 'Elusimicrobia' (formerly termite group 1).</title>
        <authorList>
            <person name="Herlemann D.P.R."/>
            <person name="Geissinger O."/>
            <person name="Ikeda-Ohtsubo W."/>
            <person name="Kunin V."/>
            <person name="Sun H."/>
            <person name="Lapidus A."/>
            <person name="Hugenholtz P."/>
            <person name="Brune A."/>
        </authorList>
    </citation>
    <scope>NUCLEOTIDE SEQUENCE [LARGE SCALE GENOMIC DNA]</scope>
    <source>
        <strain evidence="5 6">Pei191</strain>
    </source>
</reference>
<dbReference type="Pfam" id="PF00239">
    <property type="entry name" value="Resolvase"/>
    <property type="match status" value="1"/>
</dbReference>
<dbReference type="PROSITE" id="PS51737">
    <property type="entry name" value="RECOMBINASE_DNA_BIND"/>
    <property type="match status" value="1"/>
</dbReference>
<name>B2KB34_ELUMP</name>
<dbReference type="InterPro" id="IPR036162">
    <property type="entry name" value="Resolvase-like_N_sf"/>
</dbReference>
<dbReference type="GO" id="GO:0000150">
    <property type="term" value="F:DNA strand exchange activity"/>
    <property type="evidence" value="ECO:0007669"/>
    <property type="project" value="InterPro"/>
</dbReference>
<dbReference type="Pfam" id="PF07508">
    <property type="entry name" value="Recombinase"/>
    <property type="match status" value="1"/>
</dbReference>
<evidence type="ECO:0000256" key="1">
    <source>
        <dbReference type="ARBA" id="ARBA00023125"/>
    </source>
</evidence>
<dbReference type="InterPro" id="IPR011109">
    <property type="entry name" value="DNA_bind_recombinase_dom"/>
</dbReference>
<protein>
    <submittedName>
        <fullName evidence="5">Resolvase domain</fullName>
    </submittedName>
</protein>
<organism evidence="5 6">
    <name type="scientific">Elusimicrobium minutum (strain Pei191)</name>
    <dbReference type="NCBI Taxonomy" id="445932"/>
    <lineage>
        <taxon>Bacteria</taxon>
        <taxon>Pseudomonadati</taxon>
        <taxon>Elusimicrobiota</taxon>
        <taxon>Elusimicrobia</taxon>
        <taxon>Elusimicrobiales</taxon>
        <taxon>Elusimicrobiaceae</taxon>
        <taxon>Elusimicrobium</taxon>
    </lineage>
</organism>
<dbReference type="KEGG" id="emi:Emin_0231"/>
<dbReference type="CDD" id="cd00338">
    <property type="entry name" value="Ser_Recombinase"/>
    <property type="match status" value="1"/>
</dbReference>
<dbReference type="InterPro" id="IPR038109">
    <property type="entry name" value="DNA_bind_recomb_sf"/>
</dbReference>
<gene>
    <name evidence="5" type="ordered locus">Emin_0231</name>
</gene>
<evidence type="ECO:0000259" key="3">
    <source>
        <dbReference type="PROSITE" id="PS51736"/>
    </source>
</evidence>
<dbReference type="InterPro" id="IPR006119">
    <property type="entry name" value="Resolv_N"/>
</dbReference>
<evidence type="ECO:0000256" key="2">
    <source>
        <dbReference type="ARBA" id="ARBA00023172"/>
    </source>
</evidence>
<feature type="domain" description="Recombinase" evidence="4">
    <location>
        <begin position="164"/>
        <end position="273"/>
    </location>
</feature>
<dbReference type="AlphaFoldDB" id="B2KB34"/>
<dbReference type="InterPro" id="IPR025827">
    <property type="entry name" value="Zn_ribbon_recom_dom"/>
</dbReference>
<dbReference type="PROSITE" id="PS51736">
    <property type="entry name" value="RECOMBINASES_3"/>
    <property type="match status" value="1"/>
</dbReference>
<accession>B2KB34</accession>
<evidence type="ECO:0000313" key="6">
    <source>
        <dbReference type="Proteomes" id="UP000001029"/>
    </source>
</evidence>
<evidence type="ECO:0000313" key="5">
    <source>
        <dbReference type="EMBL" id="ACC97793.1"/>
    </source>
</evidence>
<dbReference type="STRING" id="445932.Emin_0231"/>
<dbReference type="EMBL" id="CP001055">
    <property type="protein sequence ID" value="ACC97793.1"/>
    <property type="molecule type" value="Genomic_DNA"/>
</dbReference>
<dbReference type="SMART" id="SM00857">
    <property type="entry name" value="Resolvase"/>
    <property type="match status" value="1"/>
</dbReference>
<dbReference type="PANTHER" id="PTHR30461:SF2">
    <property type="entry name" value="SERINE RECOMBINASE PINE-RELATED"/>
    <property type="match status" value="1"/>
</dbReference>
<dbReference type="SUPFAM" id="SSF53041">
    <property type="entry name" value="Resolvase-like"/>
    <property type="match status" value="1"/>
</dbReference>
<keyword evidence="2" id="KW-0233">DNA recombination</keyword>
<dbReference type="Gene3D" id="3.90.1750.20">
    <property type="entry name" value="Putative Large Serine Recombinase, Chain B, Domain 2"/>
    <property type="match status" value="1"/>
</dbReference>
<keyword evidence="1" id="KW-0238">DNA-binding</keyword>
<sequence>MKNYIAKKAVILSRVSSSSQEDGQSLDAQLEKTREYSKQKAFKVLKEYRIIESSTRGNRTEFNEMLDFVKAQKEAIAIIVYNVDRMQRRFNESVSLEPLIKKGKLELHFVTTGLVLHKDSPASDFMVWDFNVVGARSYVLMLSESTKRGVSRKISLGQLPGRAPIGYKNIGTGKNKTIVIDELIAPILKEVFEMHATGNYSLLELVRVFNQKCKEIGCGKKTSKNPLWRAFRNPFYYGVMKIKGLEFPHIYEPLITKELFDRNQAVIRGHKRQNTKCACKENVFRGIVKCKDCGTIISPYTKDRKVKNGINQHSYLRCSRYQANKNGVECHAENVAEESALKQVKAEISKLCIGPSLAEDMLNDLDSFGKEAVNIKQRAEQNIRTRLTAINTQRDNLFSKNASGLIKDDYLDQQLKKLKQEEELLNAKINNSAQETAQSIFDMKRVVKLTEQLPRIFERSQINHKGLILKTIFANVLLNGKTLEFTYTKPFQVISEGSLCSKTYREWESNPHGLAANGF</sequence>
<dbReference type="Proteomes" id="UP000001029">
    <property type="component" value="Chromosome"/>
</dbReference>
<evidence type="ECO:0000259" key="4">
    <source>
        <dbReference type="PROSITE" id="PS51737"/>
    </source>
</evidence>
<dbReference type="InterPro" id="IPR050639">
    <property type="entry name" value="SSR_resolvase"/>
</dbReference>
<dbReference type="Pfam" id="PF13408">
    <property type="entry name" value="Zn_ribbon_recom"/>
    <property type="match status" value="1"/>
</dbReference>
<dbReference type="Gene3D" id="3.40.50.1390">
    <property type="entry name" value="Resolvase, N-terminal catalytic domain"/>
    <property type="match status" value="1"/>
</dbReference>
<dbReference type="PANTHER" id="PTHR30461">
    <property type="entry name" value="DNA-INVERTASE FROM LAMBDOID PROPHAGE"/>
    <property type="match status" value="1"/>
</dbReference>
<dbReference type="GO" id="GO:0003677">
    <property type="term" value="F:DNA binding"/>
    <property type="evidence" value="ECO:0007669"/>
    <property type="project" value="UniProtKB-KW"/>
</dbReference>